<accession>A0AAE7C2M9</accession>
<proteinExistence type="inferred from homology"/>
<reference evidence="3 6" key="1">
    <citation type="submission" date="2016-03" db="EMBL/GenBank/DDBJ databases">
        <authorList>
            <person name="Hansen M.J."/>
            <person name="Bojesen A.M."/>
            <person name="Planet P."/>
        </authorList>
    </citation>
    <scope>NUCLEOTIDE SEQUENCE [LARGE SCALE GENOMIC DNA]</scope>
    <source>
        <strain evidence="3 6">HPA 21</strain>
    </source>
</reference>
<dbReference type="EMBL" id="RKQT01000003">
    <property type="protein sequence ID" value="RPE92227.1"/>
    <property type="molecule type" value="Genomic_DNA"/>
</dbReference>
<evidence type="ECO:0000313" key="3">
    <source>
        <dbReference type="EMBL" id="QIM64848.1"/>
    </source>
</evidence>
<dbReference type="InterPro" id="IPR042100">
    <property type="entry name" value="Bug_dom1"/>
</dbReference>
<dbReference type="RefSeq" id="WP_123957147.1">
    <property type="nucleotide sequence ID" value="NZ_CP015029.1"/>
</dbReference>
<dbReference type="AlphaFoldDB" id="A0AAE7C2M9"/>
<organism evidence="3 6">
    <name type="scientific">Frederiksenia canicola</name>
    <dbReference type="NCBI Taxonomy" id="123824"/>
    <lineage>
        <taxon>Bacteria</taxon>
        <taxon>Pseudomonadati</taxon>
        <taxon>Pseudomonadota</taxon>
        <taxon>Gammaproteobacteria</taxon>
        <taxon>Pasteurellales</taxon>
        <taxon>Pasteurellaceae</taxon>
        <taxon>Frederiksenia</taxon>
    </lineage>
</organism>
<dbReference type="PANTHER" id="PTHR42928">
    <property type="entry name" value="TRICARBOXYLATE-BINDING PROTEIN"/>
    <property type="match status" value="1"/>
</dbReference>
<evidence type="ECO:0000256" key="1">
    <source>
        <dbReference type="ARBA" id="ARBA00006987"/>
    </source>
</evidence>
<dbReference type="EMBL" id="CP015029">
    <property type="protein sequence ID" value="QIM64848.1"/>
    <property type="molecule type" value="Genomic_DNA"/>
</dbReference>
<evidence type="ECO:0000313" key="5">
    <source>
        <dbReference type="Proteomes" id="UP000276901"/>
    </source>
</evidence>
<dbReference type="PIRSF" id="PIRSF017082">
    <property type="entry name" value="YflP"/>
    <property type="match status" value="1"/>
</dbReference>
<sequence>MKTWKSALKLGLAGLLGLFSVHTSASETTWPTGPVTIITPWAVGGLADQINRAMSEYGKEQYGQPLLADNILGSGGAVALTEYLKEKPNTHKLILGGEGSFAIAPLTMKVSYKFEDFVPVINIYSSTFVFLSNPKTNVDSMQTLKDYIAKGKTVKVGVNGTNSSEALQTAALLTELGAKFKLIPYEGANEALTAVVSGEVTFATTHASLAREFVKAGNVKPIVAFDEKKLVDEVYNLESVADYGYDTWMTNTCAVFIRAGTDQAIIDKNYNALKTILENPKLQQTAKNIGLHLDIKDGKAVKAYIDSTMAKAEKYSKLVK</sequence>
<dbReference type="Pfam" id="PF03401">
    <property type="entry name" value="TctC"/>
    <property type="match status" value="1"/>
</dbReference>
<dbReference type="PANTHER" id="PTHR42928:SF5">
    <property type="entry name" value="BLR1237 PROTEIN"/>
    <property type="match status" value="1"/>
</dbReference>
<dbReference type="Proteomes" id="UP000502287">
    <property type="component" value="Chromosome"/>
</dbReference>
<evidence type="ECO:0000313" key="4">
    <source>
        <dbReference type="EMBL" id="RPE92227.1"/>
    </source>
</evidence>
<evidence type="ECO:0000256" key="2">
    <source>
        <dbReference type="SAM" id="SignalP"/>
    </source>
</evidence>
<keyword evidence="2" id="KW-0732">Signal</keyword>
<evidence type="ECO:0000313" key="6">
    <source>
        <dbReference type="Proteomes" id="UP000502287"/>
    </source>
</evidence>
<dbReference type="CDD" id="cd07012">
    <property type="entry name" value="PBP2_Bug_TTT"/>
    <property type="match status" value="1"/>
</dbReference>
<gene>
    <name evidence="3" type="ORF">A4G17_05080</name>
    <name evidence="4" type="ORF">EDC49_1512</name>
</gene>
<dbReference type="Gene3D" id="3.40.190.150">
    <property type="entry name" value="Bordetella uptake gene, domain 1"/>
    <property type="match status" value="1"/>
</dbReference>
<dbReference type="Proteomes" id="UP000276901">
    <property type="component" value="Unassembled WGS sequence"/>
</dbReference>
<keyword evidence="4" id="KW-0675">Receptor</keyword>
<reference evidence="4 5" key="2">
    <citation type="submission" date="2018-11" db="EMBL/GenBank/DDBJ databases">
        <title>Genomic Encyclopedia of Type Strains, Phase IV (KMG-IV): sequencing the most valuable type-strain genomes for metagenomic binning, comparative biology and taxonomic classification.</title>
        <authorList>
            <person name="Goeker M."/>
        </authorList>
    </citation>
    <scope>NUCLEOTIDE SEQUENCE [LARGE SCALE GENOMIC DNA]</scope>
    <source>
        <strain evidence="4 5">DSM 25797</strain>
    </source>
</reference>
<dbReference type="InterPro" id="IPR005064">
    <property type="entry name" value="BUG"/>
</dbReference>
<keyword evidence="5" id="KW-1185">Reference proteome</keyword>
<protein>
    <submittedName>
        <fullName evidence="3 4">Tricarboxylate transporter</fullName>
    </submittedName>
</protein>
<feature type="chain" id="PRO_5042257106" evidence="2">
    <location>
        <begin position="26"/>
        <end position="320"/>
    </location>
</feature>
<dbReference type="KEGG" id="fcl:A4G17_05080"/>
<name>A0AAE7C2M9_9PAST</name>
<comment type="similarity">
    <text evidence="1">Belongs to the UPF0065 (bug) family.</text>
</comment>
<feature type="signal peptide" evidence="2">
    <location>
        <begin position="1"/>
        <end position="25"/>
    </location>
</feature>
<dbReference type="SUPFAM" id="SSF53850">
    <property type="entry name" value="Periplasmic binding protein-like II"/>
    <property type="match status" value="1"/>
</dbReference>
<dbReference type="Gene3D" id="3.40.190.10">
    <property type="entry name" value="Periplasmic binding protein-like II"/>
    <property type="match status" value="1"/>
</dbReference>